<dbReference type="RefSeq" id="WP_284074910.1">
    <property type="nucleotide sequence ID" value="NZ_JAQTJH010000012.1"/>
</dbReference>
<gene>
    <name evidence="2" type="ORF">PT520_09470</name>
</gene>
<dbReference type="SUPFAM" id="SSF52540">
    <property type="entry name" value="P-loop containing nucleoside triphosphate hydrolases"/>
    <property type="match status" value="1"/>
</dbReference>
<dbReference type="CDD" id="cd02042">
    <property type="entry name" value="ParAB_family"/>
    <property type="match status" value="1"/>
</dbReference>
<feature type="domain" description="CobQ/CobB/MinD/ParA nucleotide binding" evidence="1">
    <location>
        <begin position="4"/>
        <end position="122"/>
    </location>
</feature>
<dbReference type="InterPro" id="IPR050678">
    <property type="entry name" value="DNA_Partitioning_ATPase"/>
</dbReference>
<dbReference type="PANTHER" id="PTHR13696">
    <property type="entry name" value="P-LOOP CONTAINING NUCLEOSIDE TRIPHOSPHATE HYDROLASE"/>
    <property type="match status" value="1"/>
</dbReference>
<comment type="caution">
    <text evidence="2">The sequence shown here is derived from an EMBL/GenBank/DDBJ whole genome shotgun (WGS) entry which is preliminary data.</text>
</comment>
<dbReference type="InterPro" id="IPR002586">
    <property type="entry name" value="CobQ/CobB/MinD/ParA_Nub-bd_dom"/>
</dbReference>
<organism evidence="2 3">
    <name type="scientific">Aliarcobacter butzleri</name>
    <dbReference type="NCBI Taxonomy" id="28197"/>
    <lineage>
        <taxon>Bacteria</taxon>
        <taxon>Pseudomonadati</taxon>
        <taxon>Campylobacterota</taxon>
        <taxon>Epsilonproteobacteria</taxon>
        <taxon>Campylobacterales</taxon>
        <taxon>Arcobacteraceae</taxon>
        <taxon>Aliarcobacter</taxon>
    </lineage>
</organism>
<dbReference type="InterPro" id="IPR027417">
    <property type="entry name" value="P-loop_NTPase"/>
</dbReference>
<accession>A0AAW6VQQ4</accession>
<reference evidence="2" key="2">
    <citation type="submission" date="2023-02" db="EMBL/GenBank/DDBJ databases">
        <authorList>
            <person name="Concha-Toloza M."/>
            <person name="Lopez-Cantillo M."/>
            <person name="Molina-Mora J."/>
            <person name="Collado L."/>
        </authorList>
    </citation>
    <scope>NUCLEOTIDE SEQUENCE</scope>
    <source>
        <strain evidence="2">FR1p273A</strain>
    </source>
</reference>
<dbReference type="PANTHER" id="PTHR13696:SF96">
    <property type="entry name" value="COBQ_COBB_MIND_PARA NUCLEOTIDE BINDING DOMAIN-CONTAINING PROTEIN"/>
    <property type="match status" value="1"/>
</dbReference>
<dbReference type="EMBL" id="JAQTJH010000012">
    <property type="protein sequence ID" value="MDK2062744.1"/>
    <property type="molecule type" value="Genomic_DNA"/>
</dbReference>
<dbReference type="Proteomes" id="UP001237843">
    <property type="component" value="Unassembled WGS sequence"/>
</dbReference>
<proteinExistence type="predicted"/>
<dbReference type="Pfam" id="PF01656">
    <property type="entry name" value="CbiA"/>
    <property type="match status" value="1"/>
</dbReference>
<protein>
    <submittedName>
        <fullName evidence="2">ParA family protein</fullName>
    </submittedName>
</protein>
<dbReference type="AlphaFoldDB" id="A0AAW6VQQ4"/>
<dbReference type="Gene3D" id="3.40.50.300">
    <property type="entry name" value="P-loop containing nucleotide triphosphate hydrolases"/>
    <property type="match status" value="1"/>
</dbReference>
<reference evidence="2" key="1">
    <citation type="journal article" date="2023" name="Antibiotics">
        <title>Genomic Characterization of Antibiotic-Resistant Campylobacterales Isolated from Chilean Poultry Meat.</title>
        <authorList>
            <person name="Concha-Toloza M."/>
            <person name="Lopez-Cantillo M."/>
            <person name="Molina-Mora J.A."/>
            <person name="Collado L."/>
        </authorList>
    </citation>
    <scope>NUCLEOTIDE SEQUENCE</scope>
    <source>
        <strain evidence="2">FR1p273A</strain>
    </source>
</reference>
<evidence type="ECO:0000259" key="1">
    <source>
        <dbReference type="Pfam" id="PF01656"/>
    </source>
</evidence>
<sequence>MIIVTITHSKGGTGKSMSSYQLTGMMHQKKIKYLTIDCDTDNRTISTINDYIRQGQKLNIKLATSSVMLQQLIEEAKNQNIDIVLIDTGGNSNEITREALKLSHKIITPISHDSVTEVVGYTRFKSVLNMVGNPKIHIAFTNVNTKTTKFMNVTNVLKTYPNLEIMEHGLKSRNIYKQSISKGLSVFELKPTNNIKYNLQLQTAKKELKEFYQEILKE</sequence>
<evidence type="ECO:0000313" key="2">
    <source>
        <dbReference type="EMBL" id="MDK2062744.1"/>
    </source>
</evidence>
<name>A0AAW6VQQ4_9BACT</name>
<evidence type="ECO:0000313" key="3">
    <source>
        <dbReference type="Proteomes" id="UP001237843"/>
    </source>
</evidence>